<dbReference type="PANTHER" id="PTHR21026:SF2">
    <property type="entry name" value="LARGE RIBOSOMAL SUBUNIT PROTEIN BL32M"/>
    <property type="match status" value="1"/>
</dbReference>
<comment type="similarity">
    <text evidence="2">Belongs to the bacterial ribosomal protein bL32 family.</text>
</comment>
<evidence type="ECO:0000256" key="5">
    <source>
        <dbReference type="ARBA" id="ARBA00023128"/>
    </source>
</evidence>
<dbReference type="EMBL" id="JARKIK010000022">
    <property type="protein sequence ID" value="KAK8744403.1"/>
    <property type="molecule type" value="Genomic_DNA"/>
</dbReference>
<dbReference type="AlphaFoldDB" id="A0AAW0XIL7"/>
<evidence type="ECO:0000256" key="6">
    <source>
        <dbReference type="ARBA" id="ARBA00023274"/>
    </source>
</evidence>
<keyword evidence="11" id="KW-1185">Reference proteome</keyword>
<proteinExistence type="inferred from homology"/>
<evidence type="ECO:0000313" key="10">
    <source>
        <dbReference type="EMBL" id="KAK8744403.1"/>
    </source>
</evidence>
<keyword evidence="3" id="KW-0809">Transit peptide</keyword>
<evidence type="ECO:0000256" key="1">
    <source>
        <dbReference type="ARBA" id="ARBA00004173"/>
    </source>
</evidence>
<evidence type="ECO:0000256" key="7">
    <source>
        <dbReference type="ARBA" id="ARBA00039935"/>
    </source>
</evidence>
<keyword evidence="5" id="KW-0496">Mitochondrion</keyword>
<dbReference type="PANTHER" id="PTHR21026">
    <property type="entry name" value="39S RIBOSOMAL PROTEIN L32, MITOCHONDRIAL"/>
    <property type="match status" value="1"/>
</dbReference>
<dbReference type="Pfam" id="PF01783">
    <property type="entry name" value="Ribosomal_L32p"/>
    <property type="match status" value="1"/>
</dbReference>
<dbReference type="SUPFAM" id="SSF57829">
    <property type="entry name" value="Zn-binding ribosomal proteins"/>
    <property type="match status" value="1"/>
</dbReference>
<dbReference type="GO" id="GO:0003735">
    <property type="term" value="F:structural constituent of ribosome"/>
    <property type="evidence" value="ECO:0007669"/>
    <property type="project" value="InterPro"/>
</dbReference>
<sequence>KPETVNMAQLLRLFREKCFLVEETLTRLLQRLLLQGPHPRFALAIDQNFSQHPVIPVPPKSTLEFEDGILWAVPKHRRSRERRLIRKFGSESGHKKLLPILKLLTCDNCGNVHEPGRLCPNCYAMNKEVTEAMQAAMNSTQGLNPIEHEVLLIFKGEKVNTDDGFFKGKQIVEVPRECPQWFSRRLTKKSNITTTTDTTIAKPTNLA</sequence>
<comment type="caution">
    <text evidence="10">The sequence shown here is derived from an EMBL/GenBank/DDBJ whole genome shotgun (WGS) entry which is preliminary data.</text>
</comment>
<dbReference type="InterPro" id="IPR002677">
    <property type="entry name" value="Ribosomal_bL32"/>
</dbReference>
<name>A0AAW0XIL7_CHEQU</name>
<evidence type="ECO:0000256" key="2">
    <source>
        <dbReference type="ARBA" id="ARBA00008560"/>
    </source>
</evidence>
<feature type="non-terminal residue" evidence="10">
    <location>
        <position position="1"/>
    </location>
</feature>
<dbReference type="GO" id="GO:0005762">
    <property type="term" value="C:mitochondrial large ribosomal subunit"/>
    <property type="evidence" value="ECO:0007669"/>
    <property type="project" value="TreeGrafter"/>
</dbReference>
<gene>
    <name evidence="10" type="ORF">OTU49_000776</name>
</gene>
<dbReference type="InterPro" id="IPR051991">
    <property type="entry name" value="Mitoribosomal_protein_bL32"/>
</dbReference>
<comment type="subcellular location">
    <subcellularLocation>
        <location evidence="1">Mitochondrion</location>
    </subcellularLocation>
</comment>
<evidence type="ECO:0000256" key="3">
    <source>
        <dbReference type="ARBA" id="ARBA00022946"/>
    </source>
</evidence>
<protein>
    <recommendedName>
        <fullName evidence="7">Large ribosomal subunit protein bL32m</fullName>
    </recommendedName>
    <alternativeName>
        <fullName evidence="8">39S ribosomal protein L32, mitochondrial</fullName>
    </alternativeName>
</protein>
<dbReference type="GO" id="GO:0006412">
    <property type="term" value="P:translation"/>
    <property type="evidence" value="ECO:0007669"/>
    <property type="project" value="InterPro"/>
</dbReference>
<evidence type="ECO:0000256" key="9">
    <source>
        <dbReference type="ARBA" id="ARBA00045766"/>
    </source>
</evidence>
<dbReference type="InterPro" id="IPR011332">
    <property type="entry name" value="Ribosomal_zn-bd"/>
</dbReference>
<keyword evidence="6" id="KW-0687">Ribonucleoprotein</keyword>
<evidence type="ECO:0000313" key="11">
    <source>
        <dbReference type="Proteomes" id="UP001445076"/>
    </source>
</evidence>
<reference evidence="10 11" key="1">
    <citation type="journal article" date="2024" name="BMC Genomics">
        <title>Genome assembly of redclaw crayfish (Cherax quadricarinatus) provides insights into its immune adaptation and hypoxia tolerance.</title>
        <authorList>
            <person name="Liu Z."/>
            <person name="Zheng J."/>
            <person name="Li H."/>
            <person name="Fang K."/>
            <person name="Wang S."/>
            <person name="He J."/>
            <person name="Zhou D."/>
            <person name="Weng S."/>
            <person name="Chi M."/>
            <person name="Gu Z."/>
            <person name="He J."/>
            <person name="Li F."/>
            <person name="Wang M."/>
        </authorList>
    </citation>
    <scope>NUCLEOTIDE SEQUENCE [LARGE SCALE GENOMIC DNA]</scope>
    <source>
        <strain evidence="10">ZL_2023a</strain>
    </source>
</reference>
<dbReference type="Proteomes" id="UP001445076">
    <property type="component" value="Unassembled WGS sequence"/>
</dbReference>
<accession>A0AAW0XIL7</accession>
<keyword evidence="4" id="KW-0689">Ribosomal protein</keyword>
<evidence type="ECO:0000256" key="8">
    <source>
        <dbReference type="ARBA" id="ARBA00042577"/>
    </source>
</evidence>
<organism evidence="10 11">
    <name type="scientific">Cherax quadricarinatus</name>
    <name type="common">Australian red claw crayfish</name>
    <dbReference type="NCBI Taxonomy" id="27406"/>
    <lineage>
        <taxon>Eukaryota</taxon>
        <taxon>Metazoa</taxon>
        <taxon>Ecdysozoa</taxon>
        <taxon>Arthropoda</taxon>
        <taxon>Crustacea</taxon>
        <taxon>Multicrustacea</taxon>
        <taxon>Malacostraca</taxon>
        <taxon>Eumalacostraca</taxon>
        <taxon>Eucarida</taxon>
        <taxon>Decapoda</taxon>
        <taxon>Pleocyemata</taxon>
        <taxon>Astacidea</taxon>
        <taxon>Parastacoidea</taxon>
        <taxon>Parastacidae</taxon>
        <taxon>Cherax</taxon>
    </lineage>
</organism>
<comment type="function">
    <text evidence="9">Component of the mitochondrial large ribosomal subunit (mt-LSU). The mitochondrial ribosome (mitoribosome) is a large ribonucleoprotein complex responsible for the synthesis of proteins inside mitochondria.</text>
</comment>
<evidence type="ECO:0000256" key="4">
    <source>
        <dbReference type="ARBA" id="ARBA00022980"/>
    </source>
</evidence>